<organism evidence="3 4">
    <name type="scientific">Methylocapsa palsarum</name>
    <dbReference type="NCBI Taxonomy" id="1612308"/>
    <lineage>
        <taxon>Bacteria</taxon>
        <taxon>Pseudomonadati</taxon>
        <taxon>Pseudomonadota</taxon>
        <taxon>Alphaproteobacteria</taxon>
        <taxon>Hyphomicrobiales</taxon>
        <taxon>Beijerinckiaceae</taxon>
        <taxon>Methylocapsa</taxon>
    </lineage>
</organism>
<dbReference type="Gene3D" id="3.10.310.50">
    <property type="match status" value="1"/>
</dbReference>
<keyword evidence="1" id="KW-1133">Transmembrane helix</keyword>
<dbReference type="Pfam" id="PF04536">
    <property type="entry name" value="TPM_phosphatase"/>
    <property type="match status" value="1"/>
</dbReference>
<feature type="transmembrane region" description="Helical" evidence="1">
    <location>
        <begin position="40"/>
        <end position="62"/>
    </location>
</feature>
<dbReference type="STRING" id="1612308.SAMN05444581_101484"/>
<dbReference type="OrthoDB" id="5825388at2"/>
<feature type="transmembrane region" description="Helical" evidence="1">
    <location>
        <begin position="68"/>
        <end position="87"/>
    </location>
</feature>
<keyword evidence="1" id="KW-0472">Membrane</keyword>
<name>A0A1I3WAS5_9HYPH</name>
<dbReference type="Proteomes" id="UP000198755">
    <property type="component" value="Unassembled WGS sequence"/>
</dbReference>
<proteinExistence type="predicted"/>
<dbReference type="EMBL" id="FOSN01000001">
    <property type="protein sequence ID" value="SFK04774.1"/>
    <property type="molecule type" value="Genomic_DNA"/>
</dbReference>
<dbReference type="PANTHER" id="PTHR30373">
    <property type="entry name" value="UPF0603 PROTEIN YGCG"/>
    <property type="match status" value="1"/>
</dbReference>
<keyword evidence="1" id="KW-0812">Transmembrane</keyword>
<gene>
    <name evidence="3" type="ORF">SAMN05444581_101484</name>
</gene>
<dbReference type="RefSeq" id="WP_091677563.1">
    <property type="nucleotide sequence ID" value="NZ_FOSN01000001.1"/>
</dbReference>
<accession>A0A1I3WAS5</accession>
<dbReference type="InterPro" id="IPR007621">
    <property type="entry name" value="TPM_dom"/>
</dbReference>
<dbReference type="PANTHER" id="PTHR30373:SF8">
    <property type="entry name" value="BLL7265 PROTEIN"/>
    <property type="match status" value="1"/>
</dbReference>
<sequence>MILSAEEQHRIGDAIKAAETRTSGEIVCVLARASSNYASYALAASALGALVSPWLLVAATHLSTHRILLIQLAVFAALFLLFSAGSLRRFVVPRRVQRSEAHEAALEQFMIRGMSRKANRAGILIFVSLAEHYARIVADDGIASKVDRAVWQAAVDALLERIVFGEIADGFVVAVERCGEVLAEHFPPVEGDEDQLPDRIYVI</sequence>
<evidence type="ECO:0000313" key="4">
    <source>
        <dbReference type="Proteomes" id="UP000198755"/>
    </source>
</evidence>
<evidence type="ECO:0000256" key="1">
    <source>
        <dbReference type="SAM" id="Phobius"/>
    </source>
</evidence>
<reference evidence="3 4" key="1">
    <citation type="submission" date="2016-10" db="EMBL/GenBank/DDBJ databases">
        <authorList>
            <person name="de Groot N.N."/>
        </authorList>
    </citation>
    <scope>NUCLEOTIDE SEQUENCE [LARGE SCALE GENOMIC DNA]</scope>
    <source>
        <strain evidence="3 4">NE2</strain>
    </source>
</reference>
<dbReference type="AlphaFoldDB" id="A0A1I3WAS5"/>
<evidence type="ECO:0000313" key="3">
    <source>
        <dbReference type="EMBL" id="SFK04774.1"/>
    </source>
</evidence>
<feature type="domain" description="TPM" evidence="2">
    <location>
        <begin position="92"/>
        <end position="180"/>
    </location>
</feature>
<protein>
    <submittedName>
        <fullName evidence="3">Putative membrane protein</fullName>
    </submittedName>
</protein>
<keyword evidence="4" id="KW-1185">Reference proteome</keyword>
<evidence type="ECO:0000259" key="2">
    <source>
        <dbReference type="Pfam" id="PF04536"/>
    </source>
</evidence>